<sequence length="138" mass="15249">MRTGMRTGDQKAQEQVIRVEVEDEVGFVKNSCALETLMLPVVSAPVNERNLIPVFSKGVVDINDYPGSRGLKWERDCVMCLSKEKIVVLLPCAHQTEPQMNAAEPCDNSSCMHHKCSDKICSFGLLQLPPAGQDMVTN</sequence>
<comment type="caution">
    <text evidence="1">The sequence shown here is derived from an EMBL/GenBank/DDBJ whole genome shotgun (WGS) entry which is preliminary data.</text>
</comment>
<proteinExistence type="predicted"/>
<dbReference type="EMBL" id="JAIQCV010000007">
    <property type="protein sequence ID" value="KAH1081314.1"/>
    <property type="molecule type" value="Genomic_DNA"/>
</dbReference>
<evidence type="ECO:0008006" key="3">
    <source>
        <dbReference type="Google" id="ProtNLM"/>
    </source>
</evidence>
<evidence type="ECO:0000313" key="1">
    <source>
        <dbReference type="EMBL" id="KAH1081314.1"/>
    </source>
</evidence>
<name>A0A9D3VF55_9ROSI</name>
<organism evidence="1 2">
    <name type="scientific">Gossypium stocksii</name>
    <dbReference type="NCBI Taxonomy" id="47602"/>
    <lineage>
        <taxon>Eukaryota</taxon>
        <taxon>Viridiplantae</taxon>
        <taxon>Streptophyta</taxon>
        <taxon>Embryophyta</taxon>
        <taxon>Tracheophyta</taxon>
        <taxon>Spermatophyta</taxon>
        <taxon>Magnoliopsida</taxon>
        <taxon>eudicotyledons</taxon>
        <taxon>Gunneridae</taxon>
        <taxon>Pentapetalae</taxon>
        <taxon>rosids</taxon>
        <taxon>malvids</taxon>
        <taxon>Malvales</taxon>
        <taxon>Malvaceae</taxon>
        <taxon>Malvoideae</taxon>
        <taxon>Gossypium</taxon>
    </lineage>
</organism>
<gene>
    <name evidence="1" type="ORF">J1N35_021075</name>
</gene>
<keyword evidence="2" id="KW-1185">Reference proteome</keyword>
<reference evidence="1 2" key="1">
    <citation type="journal article" date="2021" name="Plant Biotechnol. J.">
        <title>Multi-omics assisted identification of the key and species-specific regulatory components of drought-tolerant mechanisms in Gossypium stocksii.</title>
        <authorList>
            <person name="Yu D."/>
            <person name="Ke L."/>
            <person name="Zhang D."/>
            <person name="Wu Y."/>
            <person name="Sun Y."/>
            <person name="Mei J."/>
            <person name="Sun J."/>
            <person name="Sun Y."/>
        </authorList>
    </citation>
    <scope>NUCLEOTIDE SEQUENCE [LARGE SCALE GENOMIC DNA]</scope>
    <source>
        <strain evidence="2">cv. E1</strain>
        <tissue evidence="1">Leaf</tissue>
    </source>
</reference>
<accession>A0A9D3VF55</accession>
<dbReference type="AlphaFoldDB" id="A0A9D3VF55"/>
<dbReference type="Proteomes" id="UP000828251">
    <property type="component" value="Unassembled WGS sequence"/>
</dbReference>
<protein>
    <recommendedName>
        <fullName evidence="3">RING-type domain-containing protein</fullName>
    </recommendedName>
</protein>
<evidence type="ECO:0000313" key="2">
    <source>
        <dbReference type="Proteomes" id="UP000828251"/>
    </source>
</evidence>